<dbReference type="PANTHER" id="PTHR33775:SF1">
    <property type="entry name" value="PROLINE-RICH BASIC PROTEIN 1"/>
    <property type="match status" value="1"/>
</dbReference>
<reference evidence="3" key="1">
    <citation type="submission" date="2024-04" db="EMBL/GenBank/DDBJ databases">
        <title>Salinicola lusitanus LLJ914,a marine bacterium isolated from the Okinawa Trough.</title>
        <authorList>
            <person name="Li J."/>
        </authorList>
    </citation>
    <scope>NUCLEOTIDE SEQUENCE [LARGE SCALE GENOMIC DNA]</scope>
</reference>
<dbReference type="GO" id="GO:0005654">
    <property type="term" value="C:nucleoplasm"/>
    <property type="evidence" value="ECO:0007669"/>
    <property type="project" value="TreeGrafter"/>
</dbReference>
<feature type="region of interest" description="Disordered" evidence="1">
    <location>
        <begin position="256"/>
        <end position="275"/>
    </location>
</feature>
<evidence type="ECO:0000313" key="3">
    <source>
        <dbReference type="Proteomes" id="UP001460270"/>
    </source>
</evidence>
<comment type="caution">
    <text evidence="2">The sequence shown here is derived from an EMBL/GenBank/DDBJ whole genome shotgun (WGS) entry which is preliminary data.</text>
</comment>
<dbReference type="PANTHER" id="PTHR33775">
    <property type="entry name" value="CARDIAC-ENRICHED FHL2-INTERACTING PROTEIN-RELATED"/>
    <property type="match status" value="1"/>
</dbReference>
<evidence type="ECO:0000313" key="2">
    <source>
        <dbReference type="EMBL" id="KAK7922102.1"/>
    </source>
</evidence>
<feature type="region of interest" description="Disordered" evidence="1">
    <location>
        <begin position="332"/>
        <end position="396"/>
    </location>
</feature>
<feature type="compositionally biased region" description="Basic residues" evidence="1">
    <location>
        <begin position="335"/>
        <end position="347"/>
    </location>
</feature>
<name>A0AAW0PLG1_9GOBI</name>
<keyword evidence="3" id="KW-1185">Reference proteome</keyword>
<accession>A0AAW0PLG1</accession>
<dbReference type="Proteomes" id="UP001460270">
    <property type="component" value="Unassembled WGS sequence"/>
</dbReference>
<feature type="compositionally biased region" description="Basic and acidic residues" evidence="1">
    <location>
        <begin position="99"/>
        <end position="124"/>
    </location>
</feature>
<dbReference type="AlphaFoldDB" id="A0AAW0PLG1"/>
<organism evidence="2 3">
    <name type="scientific">Mugilogobius chulae</name>
    <name type="common">yellowstripe goby</name>
    <dbReference type="NCBI Taxonomy" id="88201"/>
    <lineage>
        <taxon>Eukaryota</taxon>
        <taxon>Metazoa</taxon>
        <taxon>Chordata</taxon>
        <taxon>Craniata</taxon>
        <taxon>Vertebrata</taxon>
        <taxon>Euteleostomi</taxon>
        <taxon>Actinopterygii</taxon>
        <taxon>Neopterygii</taxon>
        <taxon>Teleostei</taxon>
        <taxon>Neoteleostei</taxon>
        <taxon>Acanthomorphata</taxon>
        <taxon>Gobiaria</taxon>
        <taxon>Gobiiformes</taxon>
        <taxon>Gobioidei</taxon>
        <taxon>Gobiidae</taxon>
        <taxon>Gobionellinae</taxon>
        <taxon>Mugilogobius</taxon>
    </lineage>
</organism>
<evidence type="ECO:0000256" key="1">
    <source>
        <dbReference type="SAM" id="MobiDB-lite"/>
    </source>
</evidence>
<sequence>MASHVKKRRTPSPPLTRFTPVHIIAPEKPYRQWQTRGRSPPETKTLLPGANLKKVVTATEIPHHDPVNNSQEDWFRKRRSQEMERRLQLQEQQDCWMHRERKGEEHIPEKREGCHGDASYREEQVELSFNAKNRKGPVSRSTAPTSKDTRPGLPTVHSYSESLLTRQPKQQQTVYRLSSQPDTKSGRLGRRLNPHISQPKGATSGRVATNKPGRSSSSSMGSELDEADHEVKWFTDVAFSSLSSPEIDYLDMYNSSHRSSTNVSQPSTQESPAGVNTSWLSYADFRGSAQMLDNDELALHQASAFYSDGLDHSRSYEMENFECVDVAVEKEDTKRVRRGVPKRQIQLKRRDTTESKQDESSENSSPGIPLMDNLSQDTHAKGTLLRQHSTPDPCKT</sequence>
<feature type="region of interest" description="Disordered" evidence="1">
    <location>
        <begin position="99"/>
        <end position="224"/>
    </location>
</feature>
<proteinExistence type="predicted"/>
<feature type="compositionally biased region" description="Basic and acidic residues" evidence="1">
    <location>
        <begin position="348"/>
        <end position="359"/>
    </location>
</feature>
<dbReference type="EMBL" id="JBBPFD010000006">
    <property type="protein sequence ID" value="KAK7922102.1"/>
    <property type="molecule type" value="Genomic_DNA"/>
</dbReference>
<feature type="compositionally biased region" description="Polar residues" evidence="1">
    <location>
        <begin position="157"/>
        <end position="183"/>
    </location>
</feature>
<protein>
    <submittedName>
        <fullName evidence="2">Uncharacterized protein</fullName>
    </submittedName>
</protein>
<gene>
    <name evidence="2" type="ORF">WMY93_009004</name>
</gene>
<feature type="region of interest" description="Disordered" evidence="1">
    <location>
        <begin position="27"/>
        <end position="46"/>
    </location>
</feature>
<dbReference type="InterPro" id="IPR052303">
    <property type="entry name" value="CEFIP"/>
</dbReference>